<accession>A0AAQ4F3D4</accession>
<dbReference type="Gene3D" id="2.40.10.10">
    <property type="entry name" value="Trypsin-like serine proteases"/>
    <property type="match status" value="1"/>
</dbReference>
<dbReference type="InterPro" id="IPR051487">
    <property type="entry name" value="Ser/Thr_Proteases_Immune/Dev"/>
</dbReference>
<comment type="caution">
    <text evidence="4">The sequence shown here is derived from an EMBL/GenBank/DDBJ whole genome shotgun (WGS) entry which is preliminary data.</text>
</comment>
<gene>
    <name evidence="4" type="ORF">V5799_017006</name>
</gene>
<evidence type="ECO:0000313" key="5">
    <source>
        <dbReference type="Proteomes" id="UP001321473"/>
    </source>
</evidence>
<evidence type="ECO:0000313" key="4">
    <source>
        <dbReference type="EMBL" id="KAK8781654.1"/>
    </source>
</evidence>
<organism evidence="4 5">
    <name type="scientific">Amblyomma americanum</name>
    <name type="common">Lone star tick</name>
    <dbReference type="NCBI Taxonomy" id="6943"/>
    <lineage>
        <taxon>Eukaryota</taxon>
        <taxon>Metazoa</taxon>
        <taxon>Ecdysozoa</taxon>
        <taxon>Arthropoda</taxon>
        <taxon>Chelicerata</taxon>
        <taxon>Arachnida</taxon>
        <taxon>Acari</taxon>
        <taxon>Parasitiformes</taxon>
        <taxon>Ixodida</taxon>
        <taxon>Ixodoidea</taxon>
        <taxon>Ixodidae</taxon>
        <taxon>Amblyomminae</taxon>
        <taxon>Amblyomma</taxon>
    </lineage>
</organism>
<dbReference type="PROSITE" id="PS00134">
    <property type="entry name" value="TRYPSIN_HIS"/>
    <property type="match status" value="1"/>
</dbReference>
<dbReference type="InterPro" id="IPR009003">
    <property type="entry name" value="Peptidase_S1_PA"/>
</dbReference>
<dbReference type="InterPro" id="IPR018114">
    <property type="entry name" value="TRYPSIN_HIS"/>
</dbReference>
<dbReference type="AlphaFoldDB" id="A0AAQ4F3D4"/>
<dbReference type="CDD" id="cd00190">
    <property type="entry name" value="Tryp_SPc"/>
    <property type="match status" value="1"/>
</dbReference>
<comment type="similarity">
    <text evidence="2">Belongs to the peptidase S1 family. CLIP subfamily.</text>
</comment>
<dbReference type="InterPro" id="IPR001254">
    <property type="entry name" value="Trypsin_dom"/>
</dbReference>
<dbReference type="SMART" id="SM00020">
    <property type="entry name" value="Tryp_SPc"/>
    <property type="match status" value="1"/>
</dbReference>
<dbReference type="SUPFAM" id="SSF50494">
    <property type="entry name" value="Trypsin-like serine proteases"/>
    <property type="match status" value="1"/>
</dbReference>
<dbReference type="PROSITE" id="PS50240">
    <property type="entry name" value="TRYPSIN_DOM"/>
    <property type="match status" value="1"/>
</dbReference>
<dbReference type="GO" id="GO:0006508">
    <property type="term" value="P:proteolysis"/>
    <property type="evidence" value="ECO:0007669"/>
    <property type="project" value="InterPro"/>
</dbReference>
<evidence type="ECO:0000259" key="3">
    <source>
        <dbReference type="PROSITE" id="PS50240"/>
    </source>
</evidence>
<reference evidence="4 5" key="1">
    <citation type="journal article" date="2023" name="Arcadia Sci">
        <title>De novo assembly of a long-read Amblyomma americanum tick genome.</title>
        <authorList>
            <person name="Chou S."/>
            <person name="Poskanzer K.E."/>
            <person name="Rollins M."/>
            <person name="Thuy-Boun P.S."/>
        </authorList>
    </citation>
    <scope>NUCLEOTIDE SEQUENCE [LARGE SCALE GENOMIC DNA]</scope>
    <source>
        <strain evidence="4">F_SG_1</strain>
        <tissue evidence="4">Salivary glands</tissue>
    </source>
</reference>
<protein>
    <recommendedName>
        <fullName evidence="3">Peptidase S1 domain-containing protein</fullName>
    </recommendedName>
</protein>
<feature type="domain" description="Peptidase S1" evidence="3">
    <location>
        <begin position="79"/>
        <end position="303"/>
    </location>
</feature>
<keyword evidence="1" id="KW-1015">Disulfide bond</keyword>
<dbReference type="Pfam" id="PF00089">
    <property type="entry name" value="Trypsin"/>
    <property type="match status" value="1"/>
</dbReference>
<keyword evidence="5" id="KW-1185">Reference proteome</keyword>
<dbReference type="InterPro" id="IPR043504">
    <property type="entry name" value="Peptidase_S1_PA_chymotrypsin"/>
</dbReference>
<name>A0AAQ4F3D4_AMBAM</name>
<proteinExistence type="inferred from homology"/>
<dbReference type="Proteomes" id="UP001321473">
    <property type="component" value="Unassembled WGS sequence"/>
</dbReference>
<evidence type="ECO:0000256" key="1">
    <source>
        <dbReference type="ARBA" id="ARBA00023157"/>
    </source>
</evidence>
<sequence>MLFHSEPKLFQKKNQYSRDMKCLIIRLISNYRLRRTRSIGQVSNLILFTTTACIYVSISCYSECLVNTDCGISQPVPRIINGSTVAKTQVPWLVRIVRHSSHGGGIFCGGSIITRNVIVTAAHCVKNSHSGKTRSGPQTLRKPVSRIRHSPVKDTNGLKLSRPLPKFDNFVRPVCLPRQSEETPEKKMLLAGFGFTNYEGKGTKQALYLVTKAMKKDDCEKRLRTPNGTLAPMNLIFCTNHRSGSAFQGDSGSGLTAYVRGGRAPKSVLFGIVSFGQHRAFGVAPNIFTRISMYRRWIENSLKNIHKWKKVIK</sequence>
<dbReference type="GO" id="GO:0004252">
    <property type="term" value="F:serine-type endopeptidase activity"/>
    <property type="evidence" value="ECO:0007669"/>
    <property type="project" value="InterPro"/>
</dbReference>
<dbReference type="PANTHER" id="PTHR24256">
    <property type="entry name" value="TRYPTASE-RELATED"/>
    <property type="match status" value="1"/>
</dbReference>
<evidence type="ECO:0000256" key="2">
    <source>
        <dbReference type="ARBA" id="ARBA00024195"/>
    </source>
</evidence>
<dbReference type="EMBL" id="JARKHS020007454">
    <property type="protein sequence ID" value="KAK8781654.1"/>
    <property type="molecule type" value="Genomic_DNA"/>
</dbReference>